<sequence>MGLRNFLNRSNPFSRGGSSSTAAPDATVAKDPLPTLEPSPGQLEDLESARAELLQLAAAVGLESLNACPRDGSRWQDDPATIRSITAVIREAQLEEQQFTEGASPSR</sequence>
<proteinExistence type="predicted"/>
<organism evidence="2 3">
    <name type="scientific">Paenarthrobacter ilicis</name>
    <dbReference type="NCBI Taxonomy" id="43665"/>
    <lineage>
        <taxon>Bacteria</taxon>
        <taxon>Bacillati</taxon>
        <taxon>Actinomycetota</taxon>
        <taxon>Actinomycetes</taxon>
        <taxon>Micrococcales</taxon>
        <taxon>Micrococcaceae</taxon>
        <taxon>Paenarthrobacter</taxon>
    </lineage>
</organism>
<evidence type="ECO:0000256" key="1">
    <source>
        <dbReference type="SAM" id="MobiDB-lite"/>
    </source>
</evidence>
<name>A0ABX0TQH8_9MICC</name>
<comment type="caution">
    <text evidence="2">The sequence shown here is derived from an EMBL/GenBank/DDBJ whole genome shotgun (WGS) entry which is preliminary data.</text>
</comment>
<accession>A0ABX0TQH8</accession>
<gene>
    <name evidence="2" type="ORF">FHR86_003800</name>
</gene>
<dbReference type="EMBL" id="JAAOZD010000013">
    <property type="protein sequence ID" value="NIJ03441.1"/>
    <property type="molecule type" value="Genomic_DNA"/>
</dbReference>
<feature type="compositionally biased region" description="Polar residues" evidence="1">
    <location>
        <begin position="7"/>
        <end position="22"/>
    </location>
</feature>
<feature type="region of interest" description="Disordered" evidence="1">
    <location>
        <begin position="1"/>
        <end position="42"/>
    </location>
</feature>
<evidence type="ECO:0000313" key="3">
    <source>
        <dbReference type="Proteomes" id="UP000802392"/>
    </source>
</evidence>
<keyword evidence="3" id="KW-1185">Reference proteome</keyword>
<evidence type="ECO:0000313" key="2">
    <source>
        <dbReference type="EMBL" id="NIJ03441.1"/>
    </source>
</evidence>
<reference evidence="2 3" key="1">
    <citation type="submission" date="2020-03" db="EMBL/GenBank/DDBJ databases">
        <title>Genomic Encyclopedia of Type Strains, Phase III (KMG-III): the genomes of soil and plant-associated and newly described type strains.</title>
        <authorList>
            <person name="Whitman W."/>
        </authorList>
    </citation>
    <scope>NUCLEOTIDE SEQUENCE [LARGE SCALE GENOMIC DNA]</scope>
    <source>
        <strain evidence="2 3">CECT 4207</strain>
    </source>
</reference>
<protein>
    <submittedName>
        <fullName evidence="2">Uncharacterized protein</fullName>
    </submittedName>
</protein>
<dbReference type="Proteomes" id="UP000802392">
    <property type="component" value="Unassembled WGS sequence"/>
</dbReference>